<organism evidence="2 3">
    <name type="scientific">Pleurodeles waltl</name>
    <name type="common">Iberian ribbed newt</name>
    <dbReference type="NCBI Taxonomy" id="8319"/>
    <lineage>
        <taxon>Eukaryota</taxon>
        <taxon>Metazoa</taxon>
        <taxon>Chordata</taxon>
        <taxon>Craniata</taxon>
        <taxon>Vertebrata</taxon>
        <taxon>Euteleostomi</taxon>
        <taxon>Amphibia</taxon>
        <taxon>Batrachia</taxon>
        <taxon>Caudata</taxon>
        <taxon>Salamandroidea</taxon>
        <taxon>Salamandridae</taxon>
        <taxon>Pleurodelinae</taxon>
        <taxon>Pleurodeles</taxon>
    </lineage>
</organism>
<dbReference type="AlphaFoldDB" id="A0AAV7MZ32"/>
<evidence type="ECO:0000256" key="1">
    <source>
        <dbReference type="SAM" id="MobiDB-lite"/>
    </source>
</evidence>
<feature type="region of interest" description="Disordered" evidence="1">
    <location>
        <begin position="1"/>
        <end position="63"/>
    </location>
</feature>
<name>A0AAV7MZ32_PLEWA</name>
<dbReference type="EMBL" id="JANPWB010000013">
    <property type="protein sequence ID" value="KAJ1108912.1"/>
    <property type="molecule type" value="Genomic_DNA"/>
</dbReference>
<feature type="compositionally biased region" description="Acidic residues" evidence="1">
    <location>
        <begin position="1"/>
        <end position="15"/>
    </location>
</feature>
<feature type="compositionally biased region" description="Basic and acidic residues" evidence="1">
    <location>
        <begin position="45"/>
        <end position="63"/>
    </location>
</feature>
<sequence>MGNAGEEEDGEEEDPRGEKHVTKRTGPENHEREKKTIDDCGGVVRSREPVAEEGKSQPRPRKEVALAETYQEATHAVGKRSTDKIFYLLTRIALIKQYMTTA</sequence>
<gene>
    <name evidence="2" type="ORF">NDU88_006282</name>
</gene>
<reference evidence="2" key="1">
    <citation type="journal article" date="2022" name="bioRxiv">
        <title>Sequencing and chromosome-scale assembly of the giantPleurodeles waltlgenome.</title>
        <authorList>
            <person name="Brown T."/>
            <person name="Elewa A."/>
            <person name="Iarovenko S."/>
            <person name="Subramanian E."/>
            <person name="Araus A.J."/>
            <person name="Petzold A."/>
            <person name="Susuki M."/>
            <person name="Suzuki K.-i.T."/>
            <person name="Hayashi T."/>
            <person name="Toyoda A."/>
            <person name="Oliveira C."/>
            <person name="Osipova E."/>
            <person name="Leigh N.D."/>
            <person name="Simon A."/>
            <person name="Yun M.H."/>
        </authorList>
    </citation>
    <scope>NUCLEOTIDE SEQUENCE</scope>
    <source>
        <strain evidence="2">20211129_DDA</strain>
        <tissue evidence="2">Liver</tissue>
    </source>
</reference>
<evidence type="ECO:0000313" key="2">
    <source>
        <dbReference type="EMBL" id="KAJ1108912.1"/>
    </source>
</evidence>
<accession>A0AAV7MZ32</accession>
<feature type="compositionally biased region" description="Basic and acidic residues" evidence="1">
    <location>
        <begin position="16"/>
        <end position="38"/>
    </location>
</feature>
<proteinExistence type="predicted"/>
<dbReference type="Proteomes" id="UP001066276">
    <property type="component" value="Chromosome 9"/>
</dbReference>
<evidence type="ECO:0000313" key="3">
    <source>
        <dbReference type="Proteomes" id="UP001066276"/>
    </source>
</evidence>
<protein>
    <submittedName>
        <fullName evidence="2">Uncharacterized protein</fullName>
    </submittedName>
</protein>
<keyword evidence="3" id="KW-1185">Reference proteome</keyword>
<comment type="caution">
    <text evidence="2">The sequence shown here is derived from an EMBL/GenBank/DDBJ whole genome shotgun (WGS) entry which is preliminary data.</text>
</comment>